<dbReference type="InterPro" id="IPR012296">
    <property type="entry name" value="Nuclease_put_TT1808"/>
</dbReference>
<dbReference type="InterPro" id="IPR008538">
    <property type="entry name" value="Uma2"/>
</dbReference>
<accession>A0A3A8JPV5</accession>
<dbReference type="Proteomes" id="UP000268094">
    <property type="component" value="Unassembled WGS sequence"/>
</dbReference>
<keyword evidence="2" id="KW-0378">Hydrolase</keyword>
<dbReference type="SUPFAM" id="SSF52980">
    <property type="entry name" value="Restriction endonuclease-like"/>
    <property type="match status" value="1"/>
</dbReference>
<dbReference type="Pfam" id="PF05685">
    <property type="entry name" value="Uma2"/>
    <property type="match status" value="1"/>
</dbReference>
<dbReference type="Gene3D" id="3.90.1570.10">
    <property type="entry name" value="tt1808, chain A"/>
    <property type="match status" value="1"/>
</dbReference>
<dbReference type="GO" id="GO:0004519">
    <property type="term" value="F:endonuclease activity"/>
    <property type="evidence" value="ECO:0007669"/>
    <property type="project" value="UniProtKB-KW"/>
</dbReference>
<dbReference type="InterPro" id="IPR011335">
    <property type="entry name" value="Restrct_endonuc-II-like"/>
</dbReference>
<protein>
    <submittedName>
        <fullName evidence="2">Uma2 family endonuclease</fullName>
    </submittedName>
</protein>
<keyword evidence="2" id="KW-0540">Nuclease</keyword>
<evidence type="ECO:0000259" key="1">
    <source>
        <dbReference type="Pfam" id="PF05685"/>
    </source>
</evidence>
<organism evidence="2 3">
    <name type="scientific">Corallococcus terminator</name>
    <dbReference type="NCBI Taxonomy" id="2316733"/>
    <lineage>
        <taxon>Bacteria</taxon>
        <taxon>Pseudomonadati</taxon>
        <taxon>Myxococcota</taxon>
        <taxon>Myxococcia</taxon>
        <taxon>Myxococcales</taxon>
        <taxon>Cystobacterineae</taxon>
        <taxon>Myxococcaceae</taxon>
        <taxon>Corallococcus</taxon>
    </lineage>
</organism>
<dbReference type="CDD" id="cd06260">
    <property type="entry name" value="DUF820-like"/>
    <property type="match status" value="1"/>
</dbReference>
<sequence length="178" mass="20080">MRQPIPHKPLDPHEEVQTLPHYLVGEALNGVLYISSPSVARRKGLSSLLGRSPEGWWWTSEPRLLLGQDVLVPDLAGWVGGRPPTMPNGSFIDRAPDWICEVLSPATAKLDLATKLPRYASAGIHHAWVINPVHHVLEVFRQEHERWVLKNIFVDEDRVRADPFGNVELTLTPFWQPG</sequence>
<keyword evidence="2" id="KW-0255">Endonuclease</keyword>
<feature type="domain" description="Putative restriction endonuclease" evidence="1">
    <location>
        <begin position="45"/>
        <end position="171"/>
    </location>
</feature>
<reference evidence="3" key="1">
    <citation type="submission" date="2018-09" db="EMBL/GenBank/DDBJ databases">
        <authorList>
            <person name="Livingstone P.G."/>
            <person name="Whitworth D.E."/>
        </authorList>
    </citation>
    <scope>NUCLEOTIDE SEQUENCE [LARGE SCALE GENOMIC DNA]</scope>
    <source>
        <strain evidence="3">CA054A</strain>
    </source>
</reference>
<name>A0A3A8JPV5_9BACT</name>
<gene>
    <name evidence="2" type="ORF">D7V88_01440</name>
</gene>
<evidence type="ECO:0000313" key="3">
    <source>
        <dbReference type="Proteomes" id="UP000268094"/>
    </source>
</evidence>
<keyword evidence="3" id="KW-1185">Reference proteome</keyword>
<dbReference type="AlphaFoldDB" id="A0A3A8JPV5"/>
<dbReference type="EMBL" id="RAVZ01000004">
    <property type="protein sequence ID" value="RKG93800.1"/>
    <property type="molecule type" value="Genomic_DNA"/>
</dbReference>
<proteinExistence type="predicted"/>
<comment type="caution">
    <text evidence="2">The sequence shown here is derived from an EMBL/GenBank/DDBJ whole genome shotgun (WGS) entry which is preliminary data.</text>
</comment>
<evidence type="ECO:0000313" key="2">
    <source>
        <dbReference type="EMBL" id="RKG93800.1"/>
    </source>
</evidence>